<evidence type="ECO:0000256" key="1">
    <source>
        <dbReference type="SAM" id="Coils"/>
    </source>
</evidence>
<name>A0A0M9G110_LEPPY</name>
<keyword evidence="1" id="KW-0175">Coiled coil</keyword>
<dbReference type="VEuPathDB" id="TriTrypDB:LpyrH10_09_2340"/>
<feature type="region of interest" description="Disordered" evidence="2">
    <location>
        <begin position="87"/>
        <end position="121"/>
    </location>
</feature>
<accession>A0A0M9G110</accession>
<evidence type="ECO:0000256" key="2">
    <source>
        <dbReference type="SAM" id="MobiDB-lite"/>
    </source>
</evidence>
<protein>
    <submittedName>
        <fullName evidence="3">Uncharacterized protein</fullName>
    </submittedName>
</protein>
<feature type="coiled-coil region" evidence="1">
    <location>
        <begin position="226"/>
        <end position="253"/>
    </location>
</feature>
<feature type="compositionally biased region" description="Low complexity" evidence="2">
    <location>
        <begin position="39"/>
        <end position="60"/>
    </location>
</feature>
<dbReference type="RefSeq" id="XP_015658585.1">
    <property type="nucleotide sequence ID" value="XM_015803069.1"/>
</dbReference>
<evidence type="ECO:0000313" key="3">
    <source>
        <dbReference type="EMBL" id="KPA80145.1"/>
    </source>
</evidence>
<comment type="caution">
    <text evidence="3">The sequence shown here is derived from an EMBL/GenBank/DDBJ whole genome shotgun (WGS) entry which is preliminary data.</text>
</comment>
<feature type="region of interest" description="Disordered" evidence="2">
    <location>
        <begin position="1"/>
        <end position="67"/>
    </location>
</feature>
<dbReference type="EMBL" id="LGTL01000009">
    <property type="protein sequence ID" value="KPA80146.1"/>
    <property type="molecule type" value="Genomic_DNA"/>
</dbReference>
<reference evidence="3 4" key="1">
    <citation type="submission" date="2015-07" db="EMBL/GenBank/DDBJ databases">
        <title>High-quality genome of monoxenous trypanosomatid Leptomonas pyrrhocoris.</title>
        <authorList>
            <person name="Flegontov P."/>
            <person name="Butenko A."/>
            <person name="Firsov S."/>
            <person name="Vlcek C."/>
            <person name="Logacheva M.D."/>
            <person name="Field M."/>
            <person name="Filatov D."/>
            <person name="Flegontova O."/>
            <person name="Gerasimov E."/>
            <person name="Jackson A.P."/>
            <person name="Kelly S."/>
            <person name="Opperdoes F."/>
            <person name="O'Reilly A."/>
            <person name="Votypka J."/>
            <person name="Yurchenko V."/>
            <person name="Lukes J."/>
        </authorList>
    </citation>
    <scope>NUCLEOTIDE SEQUENCE [LARGE SCALE GENOMIC DNA]</scope>
    <source>
        <strain evidence="3">H10</strain>
    </source>
</reference>
<proteinExistence type="predicted"/>
<dbReference type="EMBL" id="LGTL01000009">
    <property type="protein sequence ID" value="KPA80145.1"/>
    <property type="molecule type" value="Genomic_DNA"/>
</dbReference>
<organism evidence="3 4">
    <name type="scientific">Leptomonas pyrrhocoris</name>
    <name type="common">Firebug parasite</name>
    <dbReference type="NCBI Taxonomy" id="157538"/>
    <lineage>
        <taxon>Eukaryota</taxon>
        <taxon>Discoba</taxon>
        <taxon>Euglenozoa</taxon>
        <taxon>Kinetoplastea</taxon>
        <taxon>Metakinetoplastina</taxon>
        <taxon>Trypanosomatida</taxon>
        <taxon>Trypanosomatidae</taxon>
        <taxon>Leishmaniinae</taxon>
        <taxon>Leptomonas</taxon>
    </lineage>
</organism>
<dbReference type="GeneID" id="26905425"/>
<keyword evidence="4" id="KW-1185">Reference proteome</keyword>
<gene>
    <name evidence="3" type="ORF">ABB37_05134</name>
</gene>
<dbReference type="RefSeq" id="XP_015658584.1">
    <property type="nucleotide sequence ID" value="XM_015803068.1"/>
</dbReference>
<evidence type="ECO:0000313" key="4">
    <source>
        <dbReference type="Proteomes" id="UP000037923"/>
    </source>
</evidence>
<feature type="coiled-coil region" evidence="1">
    <location>
        <begin position="312"/>
        <end position="402"/>
    </location>
</feature>
<dbReference type="Proteomes" id="UP000037923">
    <property type="component" value="Unassembled WGS sequence"/>
</dbReference>
<dbReference type="OMA" id="ERDQHNY"/>
<dbReference type="AlphaFoldDB" id="A0A0M9G110"/>
<sequence length="481" mass="51744">MYPALPRWSDVNNGVVPTNRRPSKAPTPPRAPPTQVEVASPEVLLPSASSSPSQSSTVQTKKTGHSGPLFVNHNAVPVAAAAPQTSVSLPVAGPPSSSPAQGAVRGGCAHAPAKQQPGRGGGPIPLYYHSNQNTAAASGPGGRETSYDALRPLNGAKRQGLVRGTTVVNNVELRHYSAAPLSLGVEGVQTGEEVLVDSTEVRHRSFANNDSGSSTACQNPHDHVQVPQLKRQLDKANASMKSLTAANRRQKLEYDAQKAGWELQLAEYESRLRAALSHNREREGLLSQHASSAVKRCSAEVQKATQLHSSTVAAHAADKDKWEDELASLRRELEAAKIAIATQAAAESADAAHQREVEQLKAELEALRQSSASKQRELETTLTDAQSSLNKTKTELEECRKVQQQCNYLVQQCRLFIRQVCQPGFSVVKGPSLEPVEKNRPEPTGFVLVPLVVLLHGYSLLPEGDQQEVIDHYDNAAKALH</sequence>
<dbReference type="OrthoDB" id="263686at2759"/>